<dbReference type="GO" id="GO:0016020">
    <property type="term" value="C:membrane"/>
    <property type="evidence" value="ECO:0007669"/>
    <property type="project" value="UniProtKB-SubCell"/>
</dbReference>
<dbReference type="PANTHER" id="PTHR12763:SF28">
    <property type="entry name" value="GEO10507P1-RELATED"/>
    <property type="match status" value="1"/>
</dbReference>
<evidence type="ECO:0000256" key="6">
    <source>
        <dbReference type="SAM" id="MobiDB-lite"/>
    </source>
</evidence>
<dbReference type="RefSeq" id="WP_342029055.1">
    <property type="nucleotide sequence ID" value="NZ_FOAN01000013.1"/>
</dbReference>
<comment type="subcellular location">
    <subcellularLocation>
        <location evidence="1">Membrane</location>
        <topology evidence="1">Single-pass membrane protein</topology>
    </subcellularLocation>
</comment>
<keyword evidence="4 7" id="KW-0472">Membrane</keyword>
<dbReference type="PANTHER" id="PTHR12763">
    <property type="match status" value="1"/>
</dbReference>
<keyword evidence="10" id="KW-1185">Reference proteome</keyword>
<dbReference type="EMBL" id="FOAN01000013">
    <property type="protein sequence ID" value="SEM50732.1"/>
    <property type="molecule type" value="Genomic_DNA"/>
</dbReference>
<dbReference type="InterPro" id="IPR036869">
    <property type="entry name" value="J_dom_sf"/>
</dbReference>
<name>A0A1H7YWU1_9HYPH</name>
<feature type="compositionally biased region" description="Basic and acidic residues" evidence="6">
    <location>
        <begin position="164"/>
        <end position="175"/>
    </location>
</feature>
<keyword evidence="3 7" id="KW-1133">Transmembrane helix</keyword>
<dbReference type="Proteomes" id="UP000199664">
    <property type="component" value="Unassembled WGS sequence"/>
</dbReference>
<sequence>MSLLYGIATLILIWWLAKLFAGSDPKKLVRLGKVVGGTLSLGVAALLMLRGRPDMAIFLGGLGAWLLGWSAYGPGGLKMPEWAKDWGGTGSAGRSKVASSLLEMELDHDSGGIRGKVLAGAYAGRDLDDLNPTELSALLRECLAGDPDGARLLEAYLDRRAPGWREDADRHRDAGQRSPARTGAMSDEEAYEILGLHPGAGPEAIRDAHRSLMKRIHPDAGGTSGLAARVNQAKDTLLKKHG</sequence>
<organism evidence="9 10">
    <name type="scientific">Bosea lupini</name>
    <dbReference type="NCBI Taxonomy" id="1036779"/>
    <lineage>
        <taxon>Bacteria</taxon>
        <taxon>Pseudomonadati</taxon>
        <taxon>Pseudomonadota</taxon>
        <taxon>Alphaproteobacteria</taxon>
        <taxon>Hyphomicrobiales</taxon>
        <taxon>Boseaceae</taxon>
        <taxon>Bosea</taxon>
    </lineage>
</organism>
<dbReference type="CDD" id="cd06257">
    <property type="entry name" value="DnaJ"/>
    <property type="match status" value="1"/>
</dbReference>
<dbReference type="InterPro" id="IPR001623">
    <property type="entry name" value="DnaJ_domain"/>
</dbReference>
<evidence type="ECO:0000256" key="3">
    <source>
        <dbReference type="ARBA" id="ARBA00022989"/>
    </source>
</evidence>
<feature type="transmembrane region" description="Helical" evidence="7">
    <location>
        <begin position="31"/>
        <end position="49"/>
    </location>
</feature>
<feature type="region of interest" description="Disordered" evidence="6">
    <location>
        <begin position="164"/>
        <end position="186"/>
    </location>
</feature>
<evidence type="ECO:0000259" key="8">
    <source>
        <dbReference type="PROSITE" id="PS50076"/>
    </source>
</evidence>
<dbReference type="AlphaFoldDB" id="A0A1H7YWU1"/>
<comment type="similarity">
    <text evidence="5">Belongs to the TIM14 family.</text>
</comment>
<evidence type="ECO:0000313" key="9">
    <source>
        <dbReference type="EMBL" id="SEM50732.1"/>
    </source>
</evidence>
<evidence type="ECO:0000313" key="10">
    <source>
        <dbReference type="Proteomes" id="UP000199664"/>
    </source>
</evidence>
<dbReference type="Pfam" id="PF00226">
    <property type="entry name" value="DnaJ"/>
    <property type="match status" value="1"/>
</dbReference>
<dbReference type="STRING" id="1036779.SAMN04515666_11330"/>
<accession>A0A1H7YWU1</accession>
<evidence type="ECO:0000256" key="1">
    <source>
        <dbReference type="ARBA" id="ARBA00004167"/>
    </source>
</evidence>
<protein>
    <recommendedName>
        <fullName evidence="8">J domain-containing protein</fullName>
    </recommendedName>
</protein>
<reference evidence="10" key="1">
    <citation type="submission" date="2016-10" db="EMBL/GenBank/DDBJ databases">
        <authorList>
            <person name="Varghese N."/>
            <person name="Submissions S."/>
        </authorList>
    </citation>
    <scope>NUCLEOTIDE SEQUENCE [LARGE SCALE GENOMIC DNA]</scope>
    <source>
        <strain evidence="10">LMG 26383,CCUG 61248,R- 45681</strain>
    </source>
</reference>
<dbReference type="SUPFAM" id="SSF46565">
    <property type="entry name" value="Chaperone J-domain"/>
    <property type="match status" value="1"/>
</dbReference>
<dbReference type="SMART" id="SM00271">
    <property type="entry name" value="DnaJ"/>
    <property type="match status" value="1"/>
</dbReference>
<feature type="domain" description="J" evidence="8">
    <location>
        <begin position="189"/>
        <end position="242"/>
    </location>
</feature>
<dbReference type="Gene3D" id="1.10.287.110">
    <property type="entry name" value="DnaJ domain"/>
    <property type="match status" value="1"/>
</dbReference>
<evidence type="ECO:0000256" key="5">
    <source>
        <dbReference type="ARBA" id="ARBA00038105"/>
    </source>
</evidence>
<proteinExistence type="inferred from homology"/>
<dbReference type="PROSITE" id="PS50076">
    <property type="entry name" value="DNAJ_2"/>
    <property type="match status" value="1"/>
</dbReference>
<evidence type="ECO:0000256" key="2">
    <source>
        <dbReference type="ARBA" id="ARBA00022692"/>
    </source>
</evidence>
<evidence type="ECO:0000256" key="7">
    <source>
        <dbReference type="SAM" id="Phobius"/>
    </source>
</evidence>
<gene>
    <name evidence="9" type="ORF">SAMN04515666_11330</name>
</gene>
<feature type="transmembrane region" description="Helical" evidence="7">
    <location>
        <begin position="56"/>
        <end position="72"/>
    </location>
</feature>
<evidence type="ECO:0000256" key="4">
    <source>
        <dbReference type="ARBA" id="ARBA00023136"/>
    </source>
</evidence>
<keyword evidence="2 7" id="KW-0812">Transmembrane</keyword>